<organism evidence="1 2">
    <name type="scientific">Panicum virgatum</name>
    <name type="common">Blackwell switchgrass</name>
    <dbReference type="NCBI Taxonomy" id="38727"/>
    <lineage>
        <taxon>Eukaryota</taxon>
        <taxon>Viridiplantae</taxon>
        <taxon>Streptophyta</taxon>
        <taxon>Embryophyta</taxon>
        <taxon>Tracheophyta</taxon>
        <taxon>Spermatophyta</taxon>
        <taxon>Magnoliopsida</taxon>
        <taxon>Liliopsida</taxon>
        <taxon>Poales</taxon>
        <taxon>Poaceae</taxon>
        <taxon>PACMAD clade</taxon>
        <taxon>Panicoideae</taxon>
        <taxon>Panicodae</taxon>
        <taxon>Paniceae</taxon>
        <taxon>Panicinae</taxon>
        <taxon>Panicum</taxon>
        <taxon>Panicum sect. Hiantes</taxon>
    </lineage>
</organism>
<evidence type="ECO:0000313" key="1">
    <source>
        <dbReference type="EMBL" id="KAG2659708.1"/>
    </source>
</evidence>
<evidence type="ECO:0000313" key="2">
    <source>
        <dbReference type="Proteomes" id="UP000823388"/>
    </source>
</evidence>
<dbReference type="AlphaFoldDB" id="A0A8T0XL38"/>
<comment type="caution">
    <text evidence="1">The sequence shown here is derived from an EMBL/GenBank/DDBJ whole genome shotgun (WGS) entry which is preliminary data.</text>
</comment>
<accession>A0A8T0XL38</accession>
<reference evidence="1" key="1">
    <citation type="submission" date="2020-05" db="EMBL/GenBank/DDBJ databases">
        <title>WGS assembly of Panicum virgatum.</title>
        <authorList>
            <person name="Lovell J.T."/>
            <person name="Jenkins J."/>
            <person name="Shu S."/>
            <person name="Juenger T.E."/>
            <person name="Schmutz J."/>
        </authorList>
    </citation>
    <scope>NUCLEOTIDE SEQUENCE</scope>
    <source>
        <strain evidence="1">AP13</strain>
    </source>
</reference>
<dbReference type="Proteomes" id="UP000823388">
    <property type="component" value="Chromosome 1K"/>
</dbReference>
<name>A0A8T0XL38_PANVG</name>
<protein>
    <submittedName>
        <fullName evidence="1">Uncharacterized protein</fullName>
    </submittedName>
</protein>
<dbReference type="EMBL" id="CM029037">
    <property type="protein sequence ID" value="KAG2659708.1"/>
    <property type="molecule type" value="Genomic_DNA"/>
</dbReference>
<keyword evidence="2" id="KW-1185">Reference proteome</keyword>
<sequence>MPSPNHHCRFLPVCCSSFVVSAARDTSPAAASSTGRLRVAGKKRKRLKPLPSRERCFSPSCECSGAAVL</sequence>
<gene>
    <name evidence="1" type="ORF">PVAP13_1KG377800</name>
</gene>
<proteinExistence type="predicted"/>